<protein>
    <submittedName>
        <fullName evidence="1">Uncharacterized protein</fullName>
    </submittedName>
</protein>
<evidence type="ECO:0000313" key="1">
    <source>
        <dbReference type="EMBL" id="KAI0057703.1"/>
    </source>
</evidence>
<dbReference type="Proteomes" id="UP000814140">
    <property type="component" value="Unassembled WGS sequence"/>
</dbReference>
<evidence type="ECO:0000313" key="2">
    <source>
        <dbReference type="Proteomes" id="UP000814140"/>
    </source>
</evidence>
<dbReference type="EMBL" id="MU277243">
    <property type="protein sequence ID" value="KAI0057703.1"/>
    <property type="molecule type" value="Genomic_DNA"/>
</dbReference>
<organism evidence="1 2">
    <name type="scientific">Artomyces pyxidatus</name>
    <dbReference type="NCBI Taxonomy" id="48021"/>
    <lineage>
        <taxon>Eukaryota</taxon>
        <taxon>Fungi</taxon>
        <taxon>Dikarya</taxon>
        <taxon>Basidiomycota</taxon>
        <taxon>Agaricomycotina</taxon>
        <taxon>Agaricomycetes</taxon>
        <taxon>Russulales</taxon>
        <taxon>Auriscalpiaceae</taxon>
        <taxon>Artomyces</taxon>
    </lineage>
</organism>
<accession>A0ACB8SML2</accession>
<reference evidence="1" key="1">
    <citation type="submission" date="2021-03" db="EMBL/GenBank/DDBJ databases">
        <authorList>
            <consortium name="DOE Joint Genome Institute"/>
            <person name="Ahrendt S."/>
            <person name="Looney B.P."/>
            <person name="Miyauchi S."/>
            <person name="Morin E."/>
            <person name="Drula E."/>
            <person name="Courty P.E."/>
            <person name="Chicoki N."/>
            <person name="Fauchery L."/>
            <person name="Kohler A."/>
            <person name="Kuo A."/>
            <person name="Labutti K."/>
            <person name="Pangilinan J."/>
            <person name="Lipzen A."/>
            <person name="Riley R."/>
            <person name="Andreopoulos W."/>
            <person name="He G."/>
            <person name="Johnson J."/>
            <person name="Barry K.W."/>
            <person name="Grigoriev I.V."/>
            <person name="Nagy L."/>
            <person name="Hibbett D."/>
            <person name="Henrissat B."/>
            <person name="Matheny P.B."/>
            <person name="Labbe J."/>
            <person name="Martin F."/>
        </authorList>
    </citation>
    <scope>NUCLEOTIDE SEQUENCE</scope>
    <source>
        <strain evidence="1">HHB10654</strain>
    </source>
</reference>
<reference evidence="1" key="2">
    <citation type="journal article" date="2022" name="New Phytol.">
        <title>Evolutionary transition to the ectomycorrhizal habit in the genomes of a hyperdiverse lineage of mushroom-forming fungi.</title>
        <authorList>
            <person name="Looney B."/>
            <person name="Miyauchi S."/>
            <person name="Morin E."/>
            <person name="Drula E."/>
            <person name="Courty P.E."/>
            <person name="Kohler A."/>
            <person name="Kuo A."/>
            <person name="LaButti K."/>
            <person name="Pangilinan J."/>
            <person name="Lipzen A."/>
            <person name="Riley R."/>
            <person name="Andreopoulos W."/>
            <person name="He G."/>
            <person name="Johnson J."/>
            <person name="Nolan M."/>
            <person name="Tritt A."/>
            <person name="Barry K.W."/>
            <person name="Grigoriev I.V."/>
            <person name="Nagy L.G."/>
            <person name="Hibbett D."/>
            <person name="Henrissat B."/>
            <person name="Matheny P.B."/>
            <person name="Labbe J."/>
            <person name="Martin F.M."/>
        </authorList>
    </citation>
    <scope>NUCLEOTIDE SEQUENCE</scope>
    <source>
        <strain evidence="1">HHB10654</strain>
    </source>
</reference>
<sequence length="193" mass="22349">MSLTNDALIHIAQTTSHQYLSDKGDAPRRNLSLLKSVSRTFWAYTRLPPAAVQIRWEDLPDFFNDVLLYREKTKLASDSESASKRFLNIYLLEILEITEHPQEEFDPETDYAWLEDDWATTVAHFSPFWMIEFKSEGLLYDLPPELESQVTEQTDGDDLEDMLTSMSPDGLSWQHTLEQQIVHQSAVNLPTLR</sequence>
<proteinExistence type="predicted"/>
<comment type="caution">
    <text evidence="1">The sequence shown here is derived from an EMBL/GenBank/DDBJ whole genome shotgun (WGS) entry which is preliminary data.</text>
</comment>
<name>A0ACB8SML2_9AGAM</name>
<gene>
    <name evidence="1" type="ORF">BV25DRAFT_1919891</name>
</gene>
<keyword evidence="2" id="KW-1185">Reference proteome</keyword>